<feature type="region of interest" description="Disordered" evidence="15">
    <location>
        <begin position="350"/>
        <end position="438"/>
    </location>
</feature>
<dbReference type="EMBL" id="JAVRRG010000042">
    <property type="protein sequence ID" value="KAK5093522.1"/>
    <property type="molecule type" value="Genomic_DNA"/>
</dbReference>
<keyword evidence="8 17" id="KW-0808">Transferase</keyword>
<evidence type="ECO:0000256" key="8">
    <source>
        <dbReference type="ARBA" id="ARBA00022679"/>
    </source>
</evidence>
<dbReference type="SMART" id="SM00317">
    <property type="entry name" value="SET"/>
    <property type="match status" value="1"/>
</dbReference>
<dbReference type="InterPro" id="IPR025783">
    <property type="entry name" value="Set9_fungi"/>
</dbReference>
<dbReference type="GO" id="GO:0140999">
    <property type="term" value="F:histone H3K4 trimethyltransferase activity"/>
    <property type="evidence" value="ECO:0007669"/>
    <property type="project" value="UniProtKB-EC"/>
</dbReference>
<dbReference type="Gene3D" id="2.170.270.10">
    <property type="entry name" value="SET domain"/>
    <property type="match status" value="1"/>
</dbReference>
<dbReference type="PROSITE" id="PS51567">
    <property type="entry name" value="SAM_MT43_SUVAR420_1"/>
    <property type="match status" value="1"/>
</dbReference>
<feature type="compositionally biased region" description="Basic and acidic residues" evidence="15">
    <location>
        <begin position="602"/>
        <end position="620"/>
    </location>
</feature>
<dbReference type="SUPFAM" id="SSF82199">
    <property type="entry name" value="SET domain"/>
    <property type="match status" value="1"/>
</dbReference>
<comment type="catalytic activity">
    <reaction evidence="14">
        <text>L-lysyl(20)-[histone H4] + 3 S-adenosyl-L-methionine = N(6),N(6),N(6)-trimethyl-L-lysyl(20)-[histone H4] + 3 S-adenosyl-L-homocysteine + 3 H(+)</text>
        <dbReference type="Rhea" id="RHEA:64456"/>
        <dbReference type="Rhea" id="RHEA-COMP:15554"/>
        <dbReference type="Rhea" id="RHEA-COMP:15998"/>
        <dbReference type="ChEBI" id="CHEBI:15378"/>
        <dbReference type="ChEBI" id="CHEBI:29969"/>
        <dbReference type="ChEBI" id="CHEBI:57856"/>
        <dbReference type="ChEBI" id="CHEBI:59789"/>
        <dbReference type="ChEBI" id="CHEBI:61961"/>
        <dbReference type="EC" id="2.1.1.372"/>
    </reaction>
</comment>
<dbReference type="InterPro" id="IPR041938">
    <property type="entry name" value="Hist-Lys_N-MTase_N"/>
</dbReference>
<evidence type="ECO:0000256" key="10">
    <source>
        <dbReference type="ARBA" id="ARBA00022853"/>
    </source>
</evidence>
<evidence type="ECO:0000256" key="6">
    <source>
        <dbReference type="ARBA" id="ARBA00022454"/>
    </source>
</evidence>
<accession>A0ABR0KCQ9</accession>
<keyword evidence="6" id="KW-0158">Chromosome</keyword>
<dbReference type="Proteomes" id="UP001345013">
    <property type="component" value="Unassembled WGS sequence"/>
</dbReference>
<dbReference type="PANTHER" id="PTHR12977:SF4">
    <property type="entry name" value="HISTONE-LYSINE N-METHYLTRANSFERASE KMT5B"/>
    <property type="match status" value="1"/>
</dbReference>
<feature type="region of interest" description="Disordered" evidence="15">
    <location>
        <begin position="259"/>
        <end position="337"/>
    </location>
</feature>
<evidence type="ECO:0000259" key="16">
    <source>
        <dbReference type="PROSITE" id="PS50280"/>
    </source>
</evidence>
<evidence type="ECO:0000256" key="11">
    <source>
        <dbReference type="ARBA" id="ARBA00023242"/>
    </source>
</evidence>
<evidence type="ECO:0000256" key="12">
    <source>
        <dbReference type="ARBA" id="ARBA00024057"/>
    </source>
</evidence>
<evidence type="ECO:0000313" key="18">
    <source>
        <dbReference type="Proteomes" id="UP001345013"/>
    </source>
</evidence>
<dbReference type="InterPro" id="IPR039977">
    <property type="entry name" value="Suv4-20/Set9"/>
</dbReference>
<dbReference type="PROSITE" id="PS50280">
    <property type="entry name" value="SET"/>
    <property type="match status" value="1"/>
</dbReference>
<evidence type="ECO:0000256" key="4">
    <source>
        <dbReference type="ARBA" id="ARBA00014232"/>
    </source>
</evidence>
<evidence type="ECO:0000256" key="9">
    <source>
        <dbReference type="ARBA" id="ARBA00022691"/>
    </source>
</evidence>
<evidence type="ECO:0000256" key="15">
    <source>
        <dbReference type="SAM" id="MobiDB-lite"/>
    </source>
</evidence>
<dbReference type="CDD" id="cd10524">
    <property type="entry name" value="SET_Suv4-20-like"/>
    <property type="match status" value="1"/>
</dbReference>
<keyword evidence="9" id="KW-0949">S-adenosyl-L-methionine</keyword>
<keyword evidence="11" id="KW-0539">Nucleus</keyword>
<name>A0ABR0KCQ9_9EURO</name>
<dbReference type="InterPro" id="IPR046341">
    <property type="entry name" value="SET_dom_sf"/>
</dbReference>
<sequence>MTRKKSKWAEPDREHRLTLAELAGHDDACSDAMIDNAYYRAQIRKNRPKYNPLRGVKEDEVPQILLHKVIVAKDPVAAEKALLQLPALVRYMRGLKGKPLKDNFVKHLRKYIFMYMTDCPWEVSTTNRYTITTFEAAVTARARIKQNQTIPYLVGTLVPLTAEESNQLDATNRNFSIVCAGRKKAQSIFLGPARFANHDCSANARLVPKGNDSMEVVALRNIEVGEEITVSYGDDYFGPENLDCLCATCEKAVRNGWAPTSSAADTSEESSRATSAVASPDKDSRKRKRDTESLTPVSSSQQNMRRSRPVHSPSKLQQSWTPPATSESSVPHGLGSINTAVLSANPDINADELALSPPTSPEEQTNARQEAADLETMSRKRNRSSSAMSSRKRLKADGPTPRLLSDTENMQPALPSPMSQGDASPPSNPDEEQTDDNTITVKIESTEIVRVERDLPATKRVKRNDGTSRIPQLDVAAASEPNAISTITTTLVSTTMPQSSSDDKTGAPTSSTVIESIEPTTHTSTNTTMTIQPLSTTHRTPGDWFLTRKLLSQPHDRWVQCHNERCLGYFLQQNGYNTRRECPRCERHSMLYGFAWPKTDPNHRKILERPGSNRDKKDPKLYSAYRRQGKQGKGSWYEGGGDEEERTMDHRLIHRFVLPEDEKAVARRGLLKQAEVERLKGTHDFLGQFGLGRDAARVPASESSEEHYSGDELVDAAAKDDDKEDDDWEATAKKKGERRRTQVKKRPSRVTQVEPINES</sequence>
<feature type="compositionally biased region" description="Polar residues" evidence="15">
    <location>
        <begin position="314"/>
        <end position="329"/>
    </location>
</feature>
<keyword evidence="18" id="KW-1185">Reference proteome</keyword>
<evidence type="ECO:0000256" key="7">
    <source>
        <dbReference type="ARBA" id="ARBA00022603"/>
    </source>
</evidence>
<feature type="region of interest" description="Disordered" evidence="15">
    <location>
        <begin position="696"/>
        <end position="759"/>
    </location>
</feature>
<evidence type="ECO:0000256" key="13">
    <source>
        <dbReference type="ARBA" id="ARBA00030653"/>
    </source>
</evidence>
<organism evidence="17 18">
    <name type="scientific">Lithohypha guttulata</name>
    <dbReference type="NCBI Taxonomy" id="1690604"/>
    <lineage>
        <taxon>Eukaryota</taxon>
        <taxon>Fungi</taxon>
        <taxon>Dikarya</taxon>
        <taxon>Ascomycota</taxon>
        <taxon>Pezizomycotina</taxon>
        <taxon>Eurotiomycetes</taxon>
        <taxon>Chaetothyriomycetidae</taxon>
        <taxon>Chaetothyriales</taxon>
        <taxon>Trichomeriaceae</taxon>
        <taxon>Lithohypha</taxon>
    </lineage>
</organism>
<dbReference type="PANTHER" id="PTHR12977">
    <property type="entry name" value="SUPPRESSOR OF VARIEGATION 4-20-RELATED"/>
    <property type="match status" value="1"/>
</dbReference>
<evidence type="ECO:0000256" key="14">
    <source>
        <dbReference type="ARBA" id="ARBA00048081"/>
    </source>
</evidence>
<keyword evidence="7 17" id="KW-0489">Methyltransferase</keyword>
<comment type="caution">
    <text evidence="17">The sequence shown here is derived from an EMBL/GenBank/DDBJ whole genome shotgun (WGS) entry which is preliminary data.</text>
</comment>
<feature type="domain" description="SET" evidence="16">
    <location>
        <begin position="119"/>
        <end position="233"/>
    </location>
</feature>
<gene>
    <name evidence="17" type="primary">set9</name>
    <name evidence="17" type="ORF">LTR24_004233</name>
</gene>
<evidence type="ECO:0000256" key="2">
    <source>
        <dbReference type="ARBA" id="ARBA00004123"/>
    </source>
</evidence>
<dbReference type="EC" id="2.1.1.372" evidence="12"/>
<dbReference type="GO" id="GO:0032259">
    <property type="term" value="P:methylation"/>
    <property type="evidence" value="ECO:0007669"/>
    <property type="project" value="UniProtKB-KW"/>
</dbReference>
<proteinExistence type="predicted"/>
<evidence type="ECO:0000256" key="5">
    <source>
        <dbReference type="ARBA" id="ARBA00015413"/>
    </source>
</evidence>
<evidence type="ECO:0000256" key="1">
    <source>
        <dbReference type="ARBA" id="ARBA00001984"/>
    </source>
</evidence>
<dbReference type="Pfam" id="PF00856">
    <property type="entry name" value="SET"/>
    <property type="match status" value="1"/>
</dbReference>
<feature type="compositionally biased region" description="Basic residues" evidence="15">
    <location>
        <begin position="733"/>
        <end position="748"/>
    </location>
</feature>
<feature type="compositionally biased region" description="Polar residues" evidence="15">
    <location>
        <begin position="293"/>
        <end position="304"/>
    </location>
</feature>
<evidence type="ECO:0000256" key="3">
    <source>
        <dbReference type="ARBA" id="ARBA00004286"/>
    </source>
</evidence>
<dbReference type="Gene3D" id="1.10.10.1700">
    <property type="entry name" value="Histone-lysine N-methyltransferase"/>
    <property type="match status" value="1"/>
</dbReference>
<evidence type="ECO:0000313" key="17">
    <source>
        <dbReference type="EMBL" id="KAK5093522.1"/>
    </source>
</evidence>
<protein>
    <recommendedName>
        <fullName evidence="5">Histone-lysine N-methyltransferase SET9</fullName>
        <ecNumber evidence="12">2.1.1.372</ecNumber>
    </recommendedName>
    <alternativeName>
        <fullName evidence="4">Histone-lysine N-methyltransferase set9</fullName>
    </alternativeName>
    <alternativeName>
        <fullName evidence="13">SET domain protein 9</fullName>
    </alternativeName>
</protein>
<comment type="function">
    <text evidence="1">Histone methyltransferase that trimethylates 'Lys-20' of histone H4 to form H4K20me3.</text>
</comment>
<keyword evidence="10" id="KW-0156">Chromatin regulator</keyword>
<reference evidence="17 18" key="1">
    <citation type="submission" date="2023-08" db="EMBL/GenBank/DDBJ databases">
        <title>Black Yeasts Isolated from many extreme environments.</title>
        <authorList>
            <person name="Coleine C."/>
            <person name="Stajich J.E."/>
            <person name="Selbmann L."/>
        </authorList>
    </citation>
    <scope>NUCLEOTIDE SEQUENCE [LARGE SCALE GENOMIC DNA]</scope>
    <source>
        <strain evidence="17 18">CCFEE 5885</strain>
    </source>
</reference>
<feature type="region of interest" description="Disordered" evidence="15">
    <location>
        <begin position="602"/>
        <end position="643"/>
    </location>
</feature>
<comment type="subcellular location">
    <subcellularLocation>
        <location evidence="3">Chromosome</location>
    </subcellularLocation>
    <subcellularLocation>
        <location evidence="2">Nucleus</location>
    </subcellularLocation>
</comment>
<feature type="compositionally biased region" description="Basic and acidic residues" evidence="15">
    <location>
        <begin position="280"/>
        <end position="292"/>
    </location>
</feature>
<dbReference type="InterPro" id="IPR001214">
    <property type="entry name" value="SET_dom"/>
</dbReference>